<evidence type="ECO:0000256" key="2">
    <source>
        <dbReference type="ARBA" id="ARBA00022723"/>
    </source>
</evidence>
<feature type="domain" description="C2H2-type" evidence="11">
    <location>
        <begin position="719"/>
        <end position="747"/>
    </location>
</feature>
<feature type="domain" description="C2H2-type" evidence="11">
    <location>
        <begin position="329"/>
        <end position="357"/>
    </location>
</feature>
<dbReference type="EMBL" id="JASEJX010000012">
    <property type="protein sequence ID" value="KAK4518427.1"/>
    <property type="molecule type" value="Genomic_DNA"/>
</dbReference>
<reference evidence="12 13" key="1">
    <citation type="submission" date="2022-11" db="EMBL/GenBank/DDBJ databases">
        <title>Mucor velutinosus strain NIH1002 WGS.</title>
        <authorList>
            <person name="Subramanian P."/>
            <person name="Mullikin J.C."/>
            <person name="Segre J.A."/>
            <person name="Zelazny A.M."/>
        </authorList>
    </citation>
    <scope>NUCLEOTIDE SEQUENCE [LARGE SCALE GENOMIC DNA]</scope>
    <source>
        <strain evidence="12 13">NIH1002</strain>
    </source>
</reference>
<dbReference type="Proteomes" id="UP001304243">
    <property type="component" value="Unassembled WGS sequence"/>
</dbReference>
<keyword evidence="8" id="KW-0539">Nucleus</keyword>
<evidence type="ECO:0000256" key="3">
    <source>
        <dbReference type="ARBA" id="ARBA00022737"/>
    </source>
</evidence>
<evidence type="ECO:0000256" key="1">
    <source>
        <dbReference type="ARBA" id="ARBA00004123"/>
    </source>
</evidence>
<feature type="region of interest" description="Disordered" evidence="10">
    <location>
        <begin position="139"/>
        <end position="171"/>
    </location>
</feature>
<dbReference type="GO" id="GO:0000981">
    <property type="term" value="F:DNA-binding transcription factor activity, RNA polymerase II-specific"/>
    <property type="evidence" value="ECO:0007669"/>
    <property type="project" value="TreeGrafter"/>
</dbReference>
<feature type="domain" description="C2H2-type" evidence="11">
    <location>
        <begin position="263"/>
        <end position="291"/>
    </location>
</feature>
<dbReference type="PANTHER" id="PTHR24394">
    <property type="entry name" value="ZINC FINGER PROTEIN"/>
    <property type="match status" value="1"/>
</dbReference>
<comment type="caution">
    <text evidence="12">The sequence shown here is derived from an EMBL/GenBank/DDBJ whole genome shotgun (WGS) entry which is preliminary data.</text>
</comment>
<keyword evidence="13" id="KW-1185">Reference proteome</keyword>
<gene>
    <name evidence="12" type="ORF">ATC70_008644</name>
</gene>
<dbReference type="InterPro" id="IPR013087">
    <property type="entry name" value="Znf_C2H2_type"/>
</dbReference>
<keyword evidence="5" id="KW-0862">Zinc</keyword>
<evidence type="ECO:0000256" key="9">
    <source>
        <dbReference type="PROSITE-ProRule" id="PRU00042"/>
    </source>
</evidence>
<dbReference type="InterPro" id="IPR003604">
    <property type="entry name" value="Matrin/U1-like-C_Znf_C2H2"/>
</dbReference>
<dbReference type="GO" id="GO:0003677">
    <property type="term" value="F:DNA binding"/>
    <property type="evidence" value="ECO:0007669"/>
    <property type="project" value="UniProtKB-KW"/>
</dbReference>
<proteinExistence type="predicted"/>
<dbReference type="Gene3D" id="3.30.160.60">
    <property type="entry name" value="Classic Zinc Finger"/>
    <property type="match status" value="4"/>
</dbReference>
<keyword evidence="4 9" id="KW-0863">Zinc-finger</keyword>
<dbReference type="Pfam" id="PF12874">
    <property type="entry name" value="zf-met"/>
    <property type="match status" value="2"/>
</dbReference>
<name>A0AAN7DK35_9FUNG</name>
<evidence type="ECO:0000259" key="11">
    <source>
        <dbReference type="PROSITE" id="PS50157"/>
    </source>
</evidence>
<dbReference type="PANTHER" id="PTHR24394:SF48">
    <property type="entry name" value="ZINC FINGER PROTEIN 771"/>
    <property type="match status" value="1"/>
</dbReference>
<organism evidence="12 13">
    <name type="scientific">Mucor velutinosus</name>
    <dbReference type="NCBI Taxonomy" id="708070"/>
    <lineage>
        <taxon>Eukaryota</taxon>
        <taxon>Fungi</taxon>
        <taxon>Fungi incertae sedis</taxon>
        <taxon>Mucoromycota</taxon>
        <taxon>Mucoromycotina</taxon>
        <taxon>Mucoromycetes</taxon>
        <taxon>Mucorales</taxon>
        <taxon>Mucorineae</taxon>
        <taxon>Mucoraceae</taxon>
        <taxon>Mucor</taxon>
    </lineage>
</organism>
<evidence type="ECO:0000256" key="8">
    <source>
        <dbReference type="ARBA" id="ARBA00023242"/>
    </source>
</evidence>
<dbReference type="GO" id="GO:0005634">
    <property type="term" value="C:nucleus"/>
    <property type="evidence" value="ECO:0007669"/>
    <property type="project" value="UniProtKB-SubCell"/>
</dbReference>
<dbReference type="PROSITE" id="PS00028">
    <property type="entry name" value="ZINC_FINGER_C2H2_1"/>
    <property type="match status" value="11"/>
</dbReference>
<feature type="region of interest" description="Disordered" evidence="10">
    <location>
        <begin position="295"/>
        <end position="323"/>
    </location>
</feature>
<dbReference type="RefSeq" id="XP_064685093.1">
    <property type="nucleotide sequence ID" value="XM_064827891.1"/>
</dbReference>
<feature type="domain" description="C2H2-type" evidence="11">
    <location>
        <begin position="500"/>
        <end position="523"/>
    </location>
</feature>
<evidence type="ECO:0000256" key="10">
    <source>
        <dbReference type="SAM" id="MobiDB-lite"/>
    </source>
</evidence>
<dbReference type="AlphaFoldDB" id="A0AAN7DK35"/>
<evidence type="ECO:0000256" key="7">
    <source>
        <dbReference type="ARBA" id="ARBA00023163"/>
    </source>
</evidence>
<sequence>MEPKIRRAVILIPRVVDMENTSADHVEIADSTMQTAGSSCSGILKREPRSRTTLLSGEQSTSSFDTDDGEARLEEPFIPKDSMAFRLKQEHVAAYYNNDSANKEDALVKQKEQEIHEESSVDEAKDSLIRKDKQTAITKQVIDDEKDDSDDDSNANDSQSTFKQDKDAIYPDDQETMTNEFVIKHDTIEVGKGEITLHQETPGQTSDATNDQGYIYKCAKCPHRTTNFILLMKHRQTAHNGRGYGGTSIKHLHLNPVLNDPNHHCRACERRFTNLSGYRTHLRLVHHIPRLAKHDTQPTTGERSTVAAASKPSEANHSRTINDPQTPKFRCSFCSVRFDSRLTLTQHQINDHKKRRNSKTAHCIDCNTQYKSTQECSRHRRQVHNADVRKTSATTADIDTDTIPATASKTAGPKITCKLCGMGFESTTAHLIHYSNMHRVYTKRSGIDTESSITSTLEQPSLKRRTRQKTKTVRFMLPDSVASSSSTTTTTITATNTAPFRCKSCDIPFNTRPDLTRHRWSVHRDTLVAVLDKEEEHQGASTADAKYRCRRCLVQCESRSALTHHLSIVHSNFDYSKKSAQSLSSTKPKTNLQCNACSAEFDSRSALAIHLWAVHPKSMRKASKSSAAGGEQTIEELQVGDMNTAKQDGQSNYCSLCKKKYKNWHSYRSHVYSKHRKSNAERTHSPQSNENDTPSSSRSKPPASSVASPLLPDINDPNFYCHVCDKTLRTESSFLGHLLVTHSNYPSDPCQQQQQQQPTTTATRKRTAAVLDVDDPNNYCAFCERTFLSQDIFYQHLRSQHHIKRRLDTTSVIFTASNHSSDASSSKGRHFCTVCHQRQATLGQHRQHLRLAHKVKLPPVSKQVVAQFRYPNEFIDIESPDLYCAQCDHYFSTKMFFNQHIEGVHRMSLLA</sequence>
<keyword evidence="3" id="KW-0677">Repeat</keyword>
<comment type="subcellular location">
    <subcellularLocation>
        <location evidence="1">Nucleus</location>
    </subcellularLocation>
</comment>
<dbReference type="GO" id="GO:0008270">
    <property type="term" value="F:zinc ion binding"/>
    <property type="evidence" value="ECO:0007669"/>
    <property type="project" value="UniProtKB-KW"/>
</dbReference>
<protein>
    <recommendedName>
        <fullName evidence="11">C2H2-type domain-containing protein</fullName>
    </recommendedName>
</protein>
<accession>A0AAN7DK35</accession>
<keyword evidence="7" id="KW-0804">Transcription</keyword>
<keyword evidence="2" id="KW-0479">Metal-binding</keyword>
<feature type="compositionally biased region" description="Acidic residues" evidence="10">
    <location>
        <begin position="144"/>
        <end position="154"/>
    </location>
</feature>
<feature type="region of interest" description="Disordered" evidence="10">
    <location>
        <begin position="50"/>
        <end position="71"/>
    </location>
</feature>
<dbReference type="InterPro" id="IPR036236">
    <property type="entry name" value="Znf_C2H2_sf"/>
</dbReference>
<dbReference type="SMART" id="SM00355">
    <property type="entry name" value="ZnF_C2H2"/>
    <property type="match status" value="13"/>
</dbReference>
<evidence type="ECO:0000256" key="4">
    <source>
        <dbReference type="ARBA" id="ARBA00022771"/>
    </source>
</evidence>
<dbReference type="SUPFAM" id="SSF57667">
    <property type="entry name" value="beta-beta-alpha zinc fingers"/>
    <property type="match status" value="1"/>
</dbReference>
<evidence type="ECO:0000313" key="12">
    <source>
        <dbReference type="EMBL" id="KAK4518427.1"/>
    </source>
</evidence>
<evidence type="ECO:0000256" key="6">
    <source>
        <dbReference type="ARBA" id="ARBA00023015"/>
    </source>
</evidence>
<dbReference type="SMART" id="SM00451">
    <property type="entry name" value="ZnF_U1"/>
    <property type="match status" value="4"/>
</dbReference>
<dbReference type="PROSITE" id="PS50157">
    <property type="entry name" value="ZINC_FINGER_C2H2_2"/>
    <property type="match status" value="5"/>
</dbReference>
<evidence type="ECO:0000256" key="5">
    <source>
        <dbReference type="ARBA" id="ARBA00022833"/>
    </source>
</evidence>
<keyword evidence="6" id="KW-0805">Transcription regulation</keyword>
<feature type="compositionally biased region" description="Polar residues" evidence="10">
    <location>
        <begin position="51"/>
        <end position="64"/>
    </location>
</feature>
<feature type="compositionally biased region" description="Polar residues" evidence="10">
    <location>
        <begin position="313"/>
        <end position="323"/>
    </location>
</feature>
<dbReference type="GeneID" id="89952330"/>
<feature type="compositionally biased region" description="Low complexity" evidence="10">
    <location>
        <begin position="694"/>
        <end position="710"/>
    </location>
</feature>
<evidence type="ECO:0000313" key="13">
    <source>
        <dbReference type="Proteomes" id="UP001304243"/>
    </source>
</evidence>
<feature type="domain" description="C2H2-type" evidence="11">
    <location>
        <begin position="592"/>
        <end position="620"/>
    </location>
</feature>
<feature type="region of interest" description="Disordered" evidence="10">
    <location>
        <begin position="670"/>
        <end position="710"/>
    </location>
</feature>